<keyword evidence="1" id="KW-0472">Membrane</keyword>
<protein>
    <submittedName>
        <fullName evidence="3">DUF4405 domain-containing protein</fullName>
    </submittedName>
</protein>
<evidence type="ECO:0000259" key="2">
    <source>
        <dbReference type="Pfam" id="PF14358"/>
    </source>
</evidence>
<keyword evidence="1" id="KW-0812">Transmembrane</keyword>
<dbReference type="OrthoDB" id="111577at2157"/>
<evidence type="ECO:0000313" key="3">
    <source>
        <dbReference type="EMBL" id="QXO95344.1"/>
    </source>
</evidence>
<feature type="domain" description="Flavinylation-associated cytochrome" evidence="2">
    <location>
        <begin position="75"/>
        <end position="134"/>
    </location>
</feature>
<name>A0A8F5VM51_METHU</name>
<feature type="transmembrane region" description="Helical" evidence="1">
    <location>
        <begin position="75"/>
        <end position="97"/>
    </location>
</feature>
<feature type="transmembrane region" description="Helical" evidence="1">
    <location>
        <begin position="117"/>
        <end position="136"/>
    </location>
</feature>
<dbReference type="InterPro" id="IPR025517">
    <property type="entry name" value="DUF4405"/>
</dbReference>
<reference evidence="3 4" key="1">
    <citation type="submission" date="2021-06" db="EMBL/GenBank/DDBJ databases">
        <title>Complete genome sequence of the secondary alcohol utilizing methanogen Methanospirillum hungatei strain GP1.</title>
        <authorList>
            <person name="Day L.A."/>
            <person name="Costa K.C."/>
        </authorList>
    </citation>
    <scope>NUCLEOTIDE SEQUENCE [LARGE SCALE GENOMIC DNA]</scope>
    <source>
        <strain evidence="3 4">GP1</strain>
    </source>
</reference>
<dbReference type="AlphaFoldDB" id="A0A8F5VM51"/>
<dbReference type="EMBL" id="CP077107">
    <property type="protein sequence ID" value="QXO95344.1"/>
    <property type="molecule type" value="Genomic_DNA"/>
</dbReference>
<feature type="transmembrane region" description="Helical" evidence="1">
    <location>
        <begin position="26"/>
        <end position="49"/>
    </location>
</feature>
<sequence>MCNSPFPGLFHPLNQPVQRVNLNDCAFLYAQSFIVPILLRYGFPGFLIVKNPDAQVSRVGISGVGIMNRKTVIRLTSFLLLIATIICVVTGIMKWPGLISALGLTYRQVPVLLITEIHDWSGLLMTVLVMVHVYQFRGFIRRMARNLISSGVKQ</sequence>
<accession>A0A8F5VM51</accession>
<dbReference type="Proteomes" id="UP000694228">
    <property type="component" value="Chromosome"/>
</dbReference>
<gene>
    <name evidence="3" type="ORF">KSK55_02770</name>
</gene>
<proteinExistence type="predicted"/>
<dbReference type="Pfam" id="PF14358">
    <property type="entry name" value="DUF4405"/>
    <property type="match status" value="1"/>
</dbReference>
<organism evidence="3 4">
    <name type="scientific">Methanospirillum hungatei</name>
    <dbReference type="NCBI Taxonomy" id="2203"/>
    <lineage>
        <taxon>Archaea</taxon>
        <taxon>Methanobacteriati</taxon>
        <taxon>Methanobacteriota</taxon>
        <taxon>Stenosarchaea group</taxon>
        <taxon>Methanomicrobia</taxon>
        <taxon>Methanomicrobiales</taxon>
        <taxon>Methanospirillaceae</taxon>
        <taxon>Methanospirillum</taxon>
    </lineage>
</organism>
<evidence type="ECO:0000313" key="4">
    <source>
        <dbReference type="Proteomes" id="UP000694228"/>
    </source>
</evidence>
<evidence type="ECO:0000256" key="1">
    <source>
        <dbReference type="SAM" id="Phobius"/>
    </source>
</evidence>
<keyword evidence="1" id="KW-1133">Transmembrane helix</keyword>